<dbReference type="Proteomes" id="UP000236291">
    <property type="component" value="Unassembled WGS sequence"/>
</dbReference>
<reference evidence="1 2" key="1">
    <citation type="journal article" date="2014" name="Am. J. Bot.">
        <title>Genome assembly and annotation for red clover (Trifolium pratense; Fabaceae).</title>
        <authorList>
            <person name="Istvanek J."/>
            <person name="Jaros M."/>
            <person name="Krenek A."/>
            <person name="Repkova J."/>
        </authorList>
    </citation>
    <scope>NUCLEOTIDE SEQUENCE [LARGE SCALE GENOMIC DNA]</scope>
    <source>
        <strain evidence="2">cv. Tatra</strain>
        <tissue evidence="1">Young leaves</tissue>
    </source>
</reference>
<dbReference type="AlphaFoldDB" id="A0A2K3L6Q0"/>
<protein>
    <recommendedName>
        <fullName evidence="3">DUF674 family protein</fullName>
    </recommendedName>
</protein>
<reference evidence="1 2" key="2">
    <citation type="journal article" date="2017" name="Front. Plant Sci.">
        <title>Gene Classification and Mining of Molecular Markers Useful in Red Clover (Trifolium pratense) Breeding.</title>
        <authorList>
            <person name="Istvanek J."/>
            <person name="Dluhosova J."/>
            <person name="Dluhos P."/>
            <person name="Patkova L."/>
            <person name="Nedelnik J."/>
            <person name="Repkova J."/>
        </authorList>
    </citation>
    <scope>NUCLEOTIDE SEQUENCE [LARGE SCALE GENOMIC DNA]</scope>
    <source>
        <strain evidence="2">cv. Tatra</strain>
        <tissue evidence="1">Young leaves</tissue>
    </source>
</reference>
<name>A0A2K3L6Q0_TRIPR</name>
<evidence type="ECO:0000313" key="1">
    <source>
        <dbReference type="EMBL" id="PNX74212.1"/>
    </source>
</evidence>
<evidence type="ECO:0008006" key="3">
    <source>
        <dbReference type="Google" id="ProtNLM"/>
    </source>
</evidence>
<comment type="caution">
    <text evidence="1">The sequence shown here is derived from an EMBL/GenBank/DDBJ whole genome shotgun (WGS) entry which is preliminary data.</text>
</comment>
<gene>
    <name evidence="1" type="ORF">L195_g030128</name>
</gene>
<dbReference type="PANTHER" id="PTHR33103:SF27">
    <property type="entry name" value="OS04G0594700 PROTEIN"/>
    <property type="match status" value="1"/>
</dbReference>
<dbReference type="STRING" id="57577.A0A2K3L6Q0"/>
<dbReference type="EMBL" id="ASHM01027187">
    <property type="protein sequence ID" value="PNX74212.1"/>
    <property type="molecule type" value="Genomic_DNA"/>
</dbReference>
<dbReference type="InterPro" id="IPR007750">
    <property type="entry name" value="DUF674"/>
</dbReference>
<sequence>MAANQSDDQVSLAVFVDKEKSKVVYAEAGKDFVDVLLSFLTLPLGTIARLVAKESNIEAVQFGSISSLYQSVSDLGEEYLWNKTCKEMLLQPRNSMEAYCQKMKLNIDETESLSFFFCEDDNCKRENGCNKLGVTDFDTIDKKTVNISKKEVIDLLKLSLISKTPLTDFIFKKEKFILNFDPLNLRVLHMLKGHSSISCIENLYKSMTELCPDRYLRSQYVKDRLSSPCIGLQFEIRNQILPIGAEPFSHLFNFVDPKSPIYGGGYARGPTSFMVTDDLVVSPMSSISGLAYLERMKVPLNDVEECFIRIGRMECLSILKASLISTSALTNGLSLCILHQMFREYYNIT</sequence>
<proteinExistence type="predicted"/>
<dbReference type="PANTHER" id="PTHR33103">
    <property type="entry name" value="OS01G0153900 PROTEIN"/>
    <property type="match status" value="1"/>
</dbReference>
<organism evidence="1 2">
    <name type="scientific">Trifolium pratense</name>
    <name type="common">Red clover</name>
    <dbReference type="NCBI Taxonomy" id="57577"/>
    <lineage>
        <taxon>Eukaryota</taxon>
        <taxon>Viridiplantae</taxon>
        <taxon>Streptophyta</taxon>
        <taxon>Embryophyta</taxon>
        <taxon>Tracheophyta</taxon>
        <taxon>Spermatophyta</taxon>
        <taxon>Magnoliopsida</taxon>
        <taxon>eudicotyledons</taxon>
        <taxon>Gunneridae</taxon>
        <taxon>Pentapetalae</taxon>
        <taxon>rosids</taxon>
        <taxon>fabids</taxon>
        <taxon>Fabales</taxon>
        <taxon>Fabaceae</taxon>
        <taxon>Papilionoideae</taxon>
        <taxon>50 kb inversion clade</taxon>
        <taxon>NPAAA clade</taxon>
        <taxon>Hologalegina</taxon>
        <taxon>IRL clade</taxon>
        <taxon>Trifolieae</taxon>
        <taxon>Trifolium</taxon>
    </lineage>
</organism>
<accession>A0A2K3L6Q0</accession>
<dbReference type="Pfam" id="PF05056">
    <property type="entry name" value="DUF674"/>
    <property type="match status" value="3"/>
</dbReference>
<evidence type="ECO:0000313" key="2">
    <source>
        <dbReference type="Proteomes" id="UP000236291"/>
    </source>
</evidence>